<dbReference type="InterPro" id="IPR010998">
    <property type="entry name" value="Integrase_recombinase_N"/>
</dbReference>
<keyword evidence="6" id="KW-1185">Reference proteome</keyword>
<reference evidence="5 6" key="1">
    <citation type="submission" date="2019-06" db="EMBL/GenBank/DDBJ databases">
        <title>Whole genome shotgun sequence of Cellulomonas uda NBRC 3747.</title>
        <authorList>
            <person name="Hosoyama A."/>
            <person name="Uohara A."/>
            <person name="Ohji S."/>
            <person name="Ichikawa N."/>
        </authorList>
    </citation>
    <scope>NUCLEOTIDE SEQUENCE [LARGE SCALE GENOMIC DNA]</scope>
    <source>
        <strain evidence="5 6">NBRC 3747</strain>
    </source>
</reference>
<dbReference type="PANTHER" id="PTHR30349">
    <property type="entry name" value="PHAGE INTEGRASE-RELATED"/>
    <property type="match status" value="1"/>
</dbReference>
<dbReference type="SUPFAM" id="SSF56349">
    <property type="entry name" value="DNA breaking-rejoining enzymes"/>
    <property type="match status" value="1"/>
</dbReference>
<evidence type="ECO:0000256" key="2">
    <source>
        <dbReference type="ARBA" id="ARBA00023125"/>
    </source>
</evidence>
<dbReference type="GO" id="GO:0003677">
    <property type="term" value="F:DNA binding"/>
    <property type="evidence" value="ECO:0007669"/>
    <property type="project" value="UniProtKB-KW"/>
</dbReference>
<protein>
    <submittedName>
        <fullName evidence="5">Site-specific integrase</fullName>
    </submittedName>
</protein>
<gene>
    <name evidence="5" type="ORF">CUD01_18340</name>
</gene>
<dbReference type="PANTHER" id="PTHR30349:SF64">
    <property type="entry name" value="PROPHAGE INTEGRASE INTD-RELATED"/>
    <property type="match status" value="1"/>
</dbReference>
<dbReference type="PROSITE" id="PS51898">
    <property type="entry name" value="TYR_RECOMBINASE"/>
    <property type="match status" value="1"/>
</dbReference>
<dbReference type="CDD" id="cd01189">
    <property type="entry name" value="INT_ICEBs1_C_like"/>
    <property type="match status" value="1"/>
</dbReference>
<dbReference type="InterPro" id="IPR002104">
    <property type="entry name" value="Integrase_catalytic"/>
</dbReference>
<comment type="caution">
    <text evidence="5">The sequence shown here is derived from an EMBL/GenBank/DDBJ whole genome shotgun (WGS) entry which is preliminary data.</text>
</comment>
<proteinExistence type="inferred from homology"/>
<dbReference type="GO" id="GO:0015074">
    <property type="term" value="P:DNA integration"/>
    <property type="evidence" value="ECO:0007669"/>
    <property type="project" value="UniProtKB-KW"/>
</dbReference>
<organism evidence="5 6">
    <name type="scientific">Cellulomonas uda</name>
    <dbReference type="NCBI Taxonomy" id="1714"/>
    <lineage>
        <taxon>Bacteria</taxon>
        <taxon>Bacillati</taxon>
        <taxon>Actinomycetota</taxon>
        <taxon>Actinomycetes</taxon>
        <taxon>Micrococcales</taxon>
        <taxon>Cellulomonadaceae</taxon>
        <taxon>Cellulomonas</taxon>
    </lineage>
</organism>
<dbReference type="Pfam" id="PF00589">
    <property type="entry name" value="Phage_integrase"/>
    <property type="match status" value="1"/>
</dbReference>
<evidence type="ECO:0000256" key="1">
    <source>
        <dbReference type="ARBA" id="ARBA00008857"/>
    </source>
</evidence>
<evidence type="ECO:0000313" key="5">
    <source>
        <dbReference type="EMBL" id="GEA81390.1"/>
    </source>
</evidence>
<dbReference type="Proteomes" id="UP000315842">
    <property type="component" value="Unassembled WGS sequence"/>
</dbReference>
<evidence type="ECO:0000259" key="4">
    <source>
        <dbReference type="PROSITE" id="PS51898"/>
    </source>
</evidence>
<sequence>MASIKKRPDGAWRARYRDAAGKEHARHFARKTDAQRWLDEVTASVVTGTYVDPKTAKTTVEQWCATWLEGYATRRPSTVRQARVHVAKIVDAFGAMPLQAVRPSHVKAWTAKLKADGAADSYVYALHGRLSQILADAVHDGVLPRNPCSRRTSPGAGRQRPYVATGEQVWALHDSMPEHLRDAVLLGAFVGLRTAETCGLRVTDVDLMRGVVSPAVQWPAEPLKTETSRTPVPIPHELSLLLADGANERTWMVEQPTGEQVPPWQIDRAVRAVREAVGLPDGFRFHDLRHHYASLLIEAGLSVKVVQERLRHASAKTTLDTYSHLFPGTEEATRSAIGAAITERVASVQATSCGLSAD</sequence>
<evidence type="ECO:0000313" key="6">
    <source>
        <dbReference type="Proteomes" id="UP000315842"/>
    </source>
</evidence>
<dbReference type="InterPro" id="IPR013762">
    <property type="entry name" value="Integrase-like_cat_sf"/>
</dbReference>
<dbReference type="Pfam" id="PF26003">
    <property type="entry name" value="Integrase_N_phage"/>
    <property type="match status" value="1"/>
</dbReference>
<dbReference type="InterPro" id="IPR050090">
    <property type="entry name" value="Tyrosine_recombinase_XerCD"/>
</dbReference>
<dbReference type="Gene3D" id="1.10.443.10">
    <property type="entry name" value="Intergrase catalytic core"/>
    <property type="match status" value="1"/>
</dbReference>
<keyword evidence="2" id="KW-0238">DNA-binding</keyword>
<dbReference type="RefSeq" id="WP_141320528.1">
    <property type="nucleotide sequence ID" value="NZ_JBHLSZ010000009.1"/>
</dbReference>
<evidence type="ECO:0000256" key="3">
    <source>
        <dbReference type="ARBA" id="ARBA00023172"/>
    </source>
</evidence>
<feature type="domain" description="Tyr recombinase" evidence="4">
    <location>
        <begin position="159"/>
        <end position="338"/>
    </location>
</feature>
<dbReference type="InterPro" id="IPR011010">
    <property type="entry name" value="DNA_brk_join_enz"/>
</dbReference>
<accession>A0A4Y3KEP5</accession>
<comment type="similarity">
    <text evidence="1">Belongs to the 'phage' integrase family.</text>
</comment>
<keyword evidence="3" id="KW-0233">DNA recombination</keyword>
<dbReference type="AlphaFoldDB" id="A0A4Y3KEP5"/>
<dbReference type="InterPro" id="IPR058717">
    <property type="entry name" value="Phage_L5_Integrase_N"/>
</dbReference>
<name>A0A4Y3KEP5_CELUD</name>
<dbReference type="Gene3D" id="1.10.150.130">
    <property type="match status" value="1"/>
</dbReference>
<dbReference type="GO" id="GO:0006310">
    <property type="term" value="P:DNA recombination"/>
    <property type="evidence" value="ECO:0007669"/>
    <property type="project" value="UniProtKB-KW"/>
</dbReference>
<dbReference type="EMBL" id="BJLP01000028">
    <property type="protein sequence ID" value="GEA81390.1"/>
    <property type="molecule type" value="Genomic_DNA"/>
</dbReference>